<reference evidence="9 10" key="1">
    <citation type="journal article" date="2015" name="Genome Announc.">
        <title>Expanding the biotechnology potential of lactobacilli through comparative genomics of 213 strains and associated genera.</title>
        <authorList>
            <person name="Sun Z."/>
            <person name="Harris H.M."/>
            <person name="McCann A."/>
            <person name="Guo C."/>
            <person name="Argimon S."/>
            <person name="Zhang W."/>
            <person name="Yang X."/>
            <person name="Jeffery I.B."/>
            <person name="Cooney J.C."/>
            <person name="Kagawa T.F."/>
            <person name="Liu W."/>
            <person name="Song Y."/>
            <person name="Salvetti E."/>
            <person name="Wrobel A."/>
            <person name="Rasinkangas P."/>
            <person name="Parkhill J."/>
            <person name="Rea M.C."/>
            <person name="O'Sullivan O."/>
            <person name="Ritari J."/>
            <person name="Douillard F.P."/>
            <person name="Paul Ross R."/>
            <person name="Yang R."/>
            <person name="Briner A.E."/>
            <person name="Felis G.E."/>
            <person name="de Vos W.M."/>
            <person name="Barrangou R."/>
            <person name="Klaenhammer T.R."/>
            <person name="Caufield P.W."/>
            <person name="Cui Y."/>
            <person name="Zhang H."/>
            <person name="O'Toole P.W."/>
        </authorList>
    </citation>
    <scope>NUCLEOTIDE SEQUENCE [LARGE SCALE GENOMIC DNA]</scope>
    <source>
        <strain evidence="9 10">DSM 15814</strain>
    </source>
</reference>
<evidence type="ECO:0000313" key="9">
    <source>
        <dbReference type="EMBL" id="KRL56618.1"/>
    </source>
</evidence>
<keyword evidence="10" id="KW-1185">Reference proteome</keyword>
<keyword evidence="6 8" id="KW-1133">Transmembrane helix</keyword>
<feature type="transmembrane region" description="Helical" evidence="8">
    <location>
        <begin position="226"/>
        <end position="245"/>
    </location>
</feature>
<dbReference type="RefSeq" id="WP_017262252.1">
    <property type="nucleotide sequence ID" value="NZ_AUAW01000005.1"/>
</dbReference>
<keyword evidence="4" id="KW-0762">Sugar transport</keyword>
<dbReference type="EMBL" id="AZFF01000003">
    <property type="protein sequence ID" value="KRL56618.1"/>
    <property type="molecule type" value="Genomic_DNA"/>
</dbReference>
<evidence type="ECO:0000256" key="1">
    <source>
        <dbReference type="ARBA" id="ARBA00004651"/>
    </source>
</evidence>
<evidence type="ECO:0000256" key="6">
    <source>
        <dbReference type="ARBA" id="ARBA00022989"/>
    </source>
</evidence>
<evidence type="ECO:0000313" key="10">
    <source>
        <dbReference type="Proteomes" id="UP000051999"/>
    </source>
</evidence>
<comment type="similarity">
    <text evidence="2">Belongs to the GRP transporter (TC 2.A.7.5) family.</text>
</comment>
<feature type="transmembrane region" description="Helical" evidence="8">
    <location>
        <begin position="35"/>
        <end position="52"/>
    </location>
</feature>
<dbReference type="Proteomes" id="UP000051999">
    <property type="component" value="Unassembled WGS sequence"/>
</dbReference>
<dbReference type="PATRIC" id="fig|1114972.6.peg.1739"/>
<keyword evidence="5 8" id="KW-0812">Transmembrane</keyword>
<keyword evidence="3" id="KW-0813">Transport</keyword>
<feature type="transmembrane region" description="Helical" evidence="8">
    <location>
        <begin position="6"/>
        <end position="23"/>
    </location>
</feature>
<feature type="transmembrane region" description="Helical" evidence="8">
    <location>
        <begin position="155"/>
        <end position="174"/>
    </location>
</feature>
<evidence type="ECO:0000256" key="8">
    <source>
        <dbReference type="SAM" id="Phobius"/>
    </source>
</evidence>
<feature type="transmembrane region" description="Helical" evidence="8">
    <location>
        <begin position="194"/>
        <end position="214"/>
    </location>
</feature>
<protein>
    <recommendedName>
        <fullName evidence="11">Glucose uptake protein</fullName>
    </recommendedName>
</protein>
<keyword evidence="7 8" id="KW-0472">Membrane</keyword>
<dbReference type="eggNOG" id="COG4975">
    <property type="taxonomic scope" value="Bacteria"/>
</dbReference>
<sequence length="300" mass="32094">MGITNILIALVPVIAWGSIGLVSGRLGGSAAQQTLGMTMGAVVFGIIAWFIYRPTLDAKVWIAGILSGLFWVVGQGGQFTSMKALGVSKTIPISTGMQLAGNALAGVLLFREWTTGRQYTLGTLAVIALIIGAALTSRVDKRNATKTDRHENTGAGARALTYSTLGYVAYTIVIKSFEKWGNVGDVTNFTHAVVLPQSIGMFLGAIVFVIMIGARKEMWQLPSWKNIITGLFWGTGNLFMFLATIKVGLAVAYSMAQMGIIISTFGSIWLLGERKTHWEMVNIIIGSVLIIVGGIMLGTM</sequence>
<dbReference type="GO" id="GO:0015144">
    <property type="term" value="F:carbohydrate transmembrane transporter activity"/>
    <property type="evidence" value="ECO:0007669"/>
    <property type="project" value="InterPro"/>
</dbReference>
<dbReference type="PANTHER" id="PTHR16119:SF17">
    <property type="entry name" value="TRANSMEMBRANE PROTEIN 144"/>
    <property type="match status" value="1"/>
</dbReference>
<dbReference type="InterPro" id="IPR037185">
    <property type="entry name" value="EmrE-like"/>
</dbReference>
<organism evidence="9 10">
    <name type="scientific">Furfurilactobacillus rossiae DSM 15814</name>
    <dbReference type="NCBI Taxonomy" id="1114972"/>
    <lineage>
        <taxon>Bacteria</taxon>
        <taxon>Bacillati</taxon>
        <taxon>Bacillota</taxon>
        <taxon>Bacilli</taxon>
        <taxon>Lactobacillales</taxon>
        <taxon>Lactobacillaceae</taxon>
        <taxon>Furfurilactobacillus</taxon>
    </lineage>
</organism>
<comment type="caution">
    <text evidence="9">The sequence shown here is derived from an EMBL/GenBank/DDBJ whole genome shotgun (WGS) entry which is preliminary data.</text>
</comment>
<accession>A0A0R1RQR0</accession>
<dbReference type="GO" id="GO:0005886">
    <property type="term" value="C:plasma membrane"/>
    <property type="evidence" value="ECO:0007669"/>
    <property type="project" value="UniProtKB-SubCell"/>
</dbReference>
<proteinExistence type="inferred from homology"/>
<dbReference type="OrthoDB" id="1452595at2"/>
<feature type="transmembrane region" description="Helical" evidence="8">
    <location>
        <begin position="278"/>
        <end position="297"/>
    </location>
</feature>
<feature type="transmembrane region" description="Helical" evidence="8">
    <location>
        <begin position="116"/>
        <end position="135"/>
    </location>
</feature>
<gene>
    <name evidence="9" type="ORF">FD35_GL001712</name>
</gene>
<dbReference type="Pfam" id="PF06800">
    <property type="entry name" value="Sugar_transport"/>
    <property type="match status" value="1"/>
</dbReference>
<dbReference type="AlphaFoldDB" id="A0A0R1RQR0"/>
<evidence type="ECO:0000256" key="5">
    <source>
        <dbReference type="ARBA" id="ARBA00022692"/>
    </source>
</evidence>
<evidence type="ECO:0008006" key="11">
    <source>
        <dbReference type="Google" id="ProtNLM"/>
    </source>
</evidence>
<evidence type="ECO:0000256" key="4">
    <source>
        <dbReference type="ARBA" id="ARBA00022597"/>
    </source>
</evidence>
<evidence type="ECO:0000256" key="2">
    <source>
        <dbReference type="ARBA" id="ARBA00006117"/>
    </source>
</evidence>
<feature type="transmembrane region" description="Helical" evidence="8">
    <location>
        <begin position="58"/>
        <end position="79"/>
    </location>
</feature>
<comment type="subcellular location">
    <subcellularLocation>
        <location evidence="1">Cell membrane</location>
        <topology evidence="1">Multi-pass membrane protein</topology>
    </subcellularLocation>
</comment>
<dbReference type="SUPFAM" id="SSF103481">
    <property type="entry name" value="Multidrug resistance efflux transporter EmrE"/>
    <property type="match status" value="2"/>
</dbReference>
<evidence type="ECO:0000256" key="7">
    <source>
        <dbReference type="ARBA" id="ARBA00023136"/>
    </source>
</evidence>
<dbReference type="STRING" id="1114972.FD35_GL001712"/>
<name>A0A0R1RQR0_9LACO</name>
<dbReference type="InterPro" id="IPR010651">
    <property type="entry name" value="Sugar_transport"/>
</dbReference>
<dbReference type="PANTHER" id="PTHR16119">
    <property type="entry name" value="TRANSMEMBRANE PROTEIN 144"/>
    <property type="match status" value="1"/>
</dbReference>
<evidence type="ECO:0000256" key="3">
    <source>
        <dbReference type="ARBA" id="ARBA00022448"/>
    </source>
</evidence>
<feature type="transmembrane region" description="Helical" evidence="8">
    <location>
        <begin position="251"/>
        <end position="271"/>
    </location>
</feature>